<dbReference type="Proteomes" id="UP000178796">
    <property type="component" value="Unassembled WGS sequence"/>
</dbReference>
<accession>A0A1G2CHY6</accession>
<keyword evidence="1" id="KW-1133">Transmembrane helix</keyword>
<evidence type="ECO:0000313" key="2">
    <source>
        <dbReference type="EMBL" id="OGZ00018.1"/>
    </source>
</evidence>
<keyword evidence="1" id="KW-0472">Membrane</keyword>
<comment type="caution">
    <text evidence="2">The sequence shown here is derived from an EMBL/GenBank/DDBJ whole genome shotgun (WGS) entry which is preliminary data.</text>
</comment>
<name>A0A1G2CHY6_9BACT</name>
<feature type="transmembrane region" description="Helical" evidence="1">
    <location>
        <begin position="64"/>
        <end position="93"/>
    </location>
</feature>
<keyword evidence="1" id="KW-0812">Transmembrane</keyword>
<reference evidence="2 3" key="1">
    <citation type="journal article" date="2016" name="Nat. Commun.">
        <title>Thousands of microbial genomes shed light on interconnected biogeochemical processes in an aquifer system.</title>
        <authorList>
            <person name="Anantharaman K."/>
            <person name="Brown C.T."/>
            <person name="Hug L.A."/>
            <person name="Sharon I."/>
            <person name="Castelle C.J."/>
            <person name="Probst A.J."/>
            <person name="Thomas B.C."/>
            <person name="Singh A."/>
            <person name="Wilkins M.J."/>
            <person name="Karaoz U."/>
            <person name="Brodie E.L."/>
            <person name="Williams K.H."/>
            <person name="Hubbard S.S."/>
            <person name="Banfield J.F."/>
        </authorList>
    </citation>
    <scope>NUCLEOTIDE SEQUENCE [LARGE SCALE GENOMIC DNA]</scope>
</reference>
<evidence type="ECO:0000256" key="1">
    <source>
        <dbReference type="SAM" id="Phobius"/>
    </source>
</evidence>
<evidence type="ECO:0000313" key="3">
    <source>
        <dbReference type="Proteomes" id="UP000178796"/>
    </source>
</evidence>
<organism evidence="2 3">
    <name type="scientific">Candidatus Liptonbacteria bacterium RIFCSPHIGHO2_12_FULL_60_13</name>
    <dbReference type="NCBI Taxonomy" id="1798648"/>
    <lineage>
        <taxon>Bacteria</taxon>
        <taxon>Candidatus Liptoniibacteriota</taxon>
    </lineage>
</organism>
<feature type="transmembrane region" description="Helical" evidence="1">
    <location>
        <begin position="31"/>
        <end position="52"/>
    </location>
</feature>
<proteinExistence type="predicted"/>
<dbReference type="AlphaFoldDB" id="A0A1G2CHY6"/>
<protein>
    <submittedName>
        <fullName evidence="2">Uncharacterized protein</fullName>
    </submittedName>
</protein>
<sequence length="113" mass="12183">MIFFGLWSLFADIGEIVGALAWVIPIAGQGLWLLMAAFGMMTSAVIAIWLWFRGGSFGAAKKLVVFLIGSVFDSLMAGVLPLRTISLFVAIWIHNHPKLTALTAHVVKAGVVK</sequence>
<dbReference type="EMBL" id="MHKY01000004">
    <property type="protein sequence ID" value="OGZ00018.1"/>
    <property type="molecule type" value="Genomic_DNA"/>
</dbReference>
<gene>
    <name evidence="2" type="ORF">A3E09_02390</name>
</gene>